<dbReference type="STRING" id="455432.AWN90_39990"/>
<dbReference type="GO" id="GO:0006355">
    <property type="term" value="P:regulation of DNA-templated transcription"/>
    <property type="evidence" value="ECO:0007669"/>
    <property type="project" value="InterPro"/>
</dbReference>
<sequence length="149" mass="16437">MFTTAVLGYVALTTEAHTRAEIAAITGLPVTEVDTALEALARRGLVEPVEAWEVTTAAPEDPKTARPPATDLQADTLRVMRAAVWPRSLDDLARRSNRTRASMLIVTRGFERRRPPWAQPVQAWQRTTITALSADTVTSNRTQRGVQCE</sequence>
<evidence type="ECO:0000313" key="2">
    <source>
        <dbReference type="EMBL" id="KZM70743.1"/>
    </source>
</evidence>
<keyword evidence="3" id="KW-1185">Reference proteome</keyword>
<dbReference type="GO" id="GO:0003677">
    <property type="term" value="F:DNA binding"/>
    <property type="evidence" value="ECO:0007669"/>
    <property type="project" value="InterPro"/>
</dbReference>
<dbReference type="Proteomes" id="UP000076512">
    <property type="component" value="Unassembled WGS sequence"/>
</dbReference>
<dbReference type="AlphaFoldDB" id="A0A164JUV2"/>
<evidence type="ECO:0000259" key="1">
    <source>
        <dbReference type="Pfam" id="PF09339"/>
    </source>
</evidence>
<dbReference type="InterPro" id="IPR005471">
    <property type="entry name" value="Tscrpt_reg_IclR_N"/>
</dbReference>
<protein>
    <recommendedName>
        <fullName evidence="1">HTH iclR-type domain-containing protein</fullName>
    </recommendedName>
</protein>
<dbReference type="RefSeq" id="WP_156674708.1">
    <property type="nucleotide sequence ID" value="NZ_JABMCZ010000003.1"/>
</dbReference>
<proteinExistence type="predicted"/>
<comment type="caution">
    <text evidence="2">The sequence shown here is derived from an EMBL/GenBank/DDBJ whole genome shotgun (WGS) entry which is preliminary data.</text>
</comment>
<accession>A0A164JUV2</accession>
<evidence type="ECO:0000313" key="3">
    <source>
        <dbReference type="Proteomes" id="UP000076512"/>
    </source>
</evidence>
<reference evidence="2 3" key="1">
    <citation type="submission" date="2016-04" db="EMBL/GenBank/DDBJ databases">
        <authorList>
            <person name="Evans L.H."/>
            <person name="Alamgir A."/>
            <person name="Owens N."/>
            <person name="Weber N.D."/>
            <person name="Virtaneva K."/>
            <person name="Barbian K."/>
            <person name="Babar A."/>
            <person name="Rosenke K."/>
        </authorList>
    </citation>
    <scope>NUCLEOTIDE SEQUENCE [LARGE SCALE GENOMIC DNA]</scope>
    <source>
        <strain evidence="2 3">IFM 0406</strain>
    </source>
</reference>
<organism evidence="2 3">
    <name type="scientific">Nocardia terpenica</name>
    <dbReference type="NCBI Taxonomy" id="455432"/>
    <lineage>
        <taxon>Bacteria</taxon>
        <taxon>Bacillati</taxon>
        <taxon>Actinomycetota</taxon>
        <taxon>Actinomycetes</taxon>
        <taxon>Mycobacteriales</taxon>
        <taxon>Nocardiaceae</taxon>
        <taxon>Nocardia</taxon>
    </lineage>
</organism>
<gene>
    <name evidence="2" type="ORF">AWN90_39990</name>
</gene>
<dbReference type="EMBL" id="LWGR01000013">
    <property type="protein sequence ID" value="KZM70743.1"/>
    <property type="molecule type" value="Genomic_DNA"/>
</dbReference>
<name>A0A164JUV2_9NOCA</name>
<feature type="domain" description="HTH iclR-type" evidence="1">
    <location>
        <begin position="5"/>
        <end position="48"/>
    </location>
</feature>
<dbReference type="Pfam" id="PF09339">
    <property type="entry name" value="HTH_IclR"/>
    <property type="match status" value="1"/>
</dbReference>